<sequence>MQSSRLGVLTSTILLGLSGCGGASLFDSETTCLSESGHEAVIDLIRKKTRAKVREMLGKGLLQGIAKAPESKINLAVGSLKFAIADVRTTLEDPNSTKKSCVGNLRVIFPEQSAREAEKTAELLEKDGTIGEAMAGKGFERDAGAYVTQFDFTIQPTDSGDKVYAELNEDQQKDIVDGVSMVESMALIRPGIEKLVAERKREEAEEKARKEQALAEQRDAALAEAKAGMDLSVQSINATWDALDKPVRSRLLALQRAWIKRKRADCKIEAAGASTDATERETARMKCETRFNNQRRSYLSKYLNSYRTY</sequence>
<keyword evidence="3" id="KW-1185">Reference proteome</keyword>
<keyword evidence="1" id="KW-0175">Coiled coil</keyword>
<organism evidence="2 3">
    <name type="scientific">Novosphingobium beihaiensis</name>
    <dbReference type="NCBI Taxonomy" id="2930389"/>
    <lineage>
        <taxon>Bacteria</taxon>
        <taxon>Pseudomonadati</taxon>
        <taxon>Pseudomonadota</taxon>
        <taxon>Alphaproteobacteria</taxon>
        <taxon>Sphingomonadales</taxon>
        <taxon>Sphingomonadaceae</taxon>
        <taxon>Novosphingobium</taxon>
    </lineage>
</organism>
<gene>
    <name evidence="2" type="ORF">MTR66_18025</name>
</gene>
<dbReference type="Proteomes" id="UP001202281">
    <property type="component" value="Unassembled WGS sequence"/>
</dbReference>
<dbReference type="RefSeq" id="WP_243923584.1">
    <property type="nucleotide sequence ID" value="NZ_JALHLG010000042.1"/>
</dbReference>
<dbReference type="Gene3D" id="1.20.1270.180">
    <property type="match status" value="1"/>
</dbReference>
<dbReference type="PROSITE" id="PS51257">
    <property type="entry name" value="PROKAR_LIPOPROTEIN"/>
    <property type="match status" value="1"/>
</dbReference>
<feature type="coiled-coil region" evidence="1">
    <location>
        <begin position="192"/>
        <end position="220"/>
    </location>
</feature>
<dbReference type="EMBL" id="JALHLG010000042">
    <property type="protein sequence ID" value="MCJ2188705.1"/>
    <property type="molecule type" value="Genomic_DNA"/>
</dbReference>
<name>A0ABT0BUH3_9SPHN</name>
<evidence type="ECO:0000313" key="3">
    <source>
        <dbReference type="Proteomes" id="UP001202281"/>
    </source>
</evidence>
<protein>
    <submittedName>
        <fullName evidence="2">DUF1311 domain-containing protein</fullName>
    </submittedName>
</protein>
<accession>A0ABT0BUH3</accession>
<evidence type="ECO:0000313" key="2">
    <source>
        <dbReference type="EMBL" id="MCJ2188705.1"/>
    </source>
</evidence>
<proteinExistence type="predicted"/>
<comment type="caution">
    <text evidence="2">The sequence shown here is derived from an EMBL/GenBank/DDBJ whole genome shotgun (WGS) entry which is preliminary data.</text>
</comment>
<reference evidence="2 3" key="1">
    <citation type="submission" date="2022-04" db="EMBL/GenBank/DDBJ databases">
        <title>Identification of a novel bacterium isolated from mangrove sediments.</title>
        <authorList>
            <person name="Pan X."/>
        </authorList>
    </citation>
    <scope>NUCLEOTIDE SEQUENCE [LARGE SCALE GENOMIC DNA]</scope>
    <source>
        <strain evidence="2 3">B2638</strain>
    </source>
</reference>
<evidence type="ECO:0000256" key="1">
    <source>
        <dbReference type="SAM" id="Coils"/>
    </source>
</evidence>